<evidence type="ECO:0000313" key="2">
    <source>
        <dbReference type="Proteomes" id="UP000233256"/>
    </source>
</evidence>
<dbReference type="EMBL" id="PGXC01000003">
    <property type="protein sequence ID" value="PKK90990.1"/>
    <property type="molecule type" value="Genomic_DNA"/>
</dbReference>
<name>A0A2N1PRL9_9BACT</name>
<organism evidence="1 2">
    <name type="scientific">Candidatus Wallbacteria bacterium HGW-Wallbacteria-1</name>
    <dbReference type="NCBI Taxonomy" id="2013854"/>
    <lineage>
        <taxon>Bacteria</taxon>
        <taxon>Candidatus Walliibacteriota</taxon>
    </lineage>
</organism>
<comment type="caution">
    <text evidence="1">The sequence shown here is derived from an EMBL/GenBank/DDBJ whole genome shotgun (WGS) entry which is preliminary data.</text>
</comment>
<accession>A0A2N1PRL9</accession>
<reference evidence="1 2" key="1">
    <citation type="journal article" date="2017" name="ISME J.">
        <title>Potential for microbial H2 and metal transformations associated with novel bacteria and archaea in deep terrestrial subsurface sediments.</title>
        <authorList>
            <person name="Hernsdorf A.W."/>
            <person name="Amano Y."/>
            <person name="Miyakawa K."/>
            <person name="Ise K."/>
            <person name="Suzuki Y."/>
            <person name="Anantharaman K."/>
            <person name="Probst A."/>
            <person name="Burstein D."/>
            <person name="Thomas B.C."/>
            <person name="Banfield J.F."/>
        </authorList>
    </citation>
    <scope>NUCLEOTIDE SEQUENCE [LARGE SCALE GENOMIC DNA]</scope>
    <source>
        <strain evidence="1">HGW-Wallbacteria-1</strain>
    </source>
</reference>
<evidence type="ECO:0000313" key="1">
    <source>
        <dbReference type="EMBL" id="PKK90990.1"/>
    </source>
</evidence>
<proteinExistence type="predicted"/>
<sequence>MASAGSELEGEADEDMDGDMYAEADVETVAEIDGEDEINTINVRQRTAGNIDFIMAIFRRSFMADLSLSD</sequence>
<dbReference type="AlphaFoldDB" id="A0A2N1PRL9"/>
<dbReference type="Proteomes" id="UP000233256">
    <property type="component" value="Unassembled WGS sequence"/>
</dbReference>
<protein>
    <submittedName>
        <fullName evidence="1">Uncharacterized protein</fullName>
    </submittedName>
</protein>
<gene>
    <name evidence="1" type="ORF">CVV64_04255</name>
</gene>